<dbReference type="InterPro" id="IPR036388">
    <property type="entry name" value="WH-like_DNA-bd_sf"/>
</dbReference>
<dbReference type="EMBL" id="CP095045">
    <property type="protein sequence ID" value="UOQ57327.1"/>
    <property type="molecule type" value="Genomic_DNA"/>
</dbReference>
<dbReference type="InterPro" id="IPR001789">
    <property type="entry name" value="Sig_transdc_resp-reg_receiver"/>
</dbReference>
<keyword evidence="1" id="KW-0805">Transcription regulation</keyword>
<dbReference type="PANTHER" id="PTHR43214">
    <property type="entry name" value="TWO-COMPONENT RESPONSE REGULATOR"/>
    <property type="match status" value="1"/>
</dbReference>
<keyword evidence="7" id="KW-1185">Reference proteome</keyword>
<dbReference type="InterPro" id="IPR016032">
    <property type="entry name" value="Sig_transdc_resp-reg_C-effctor"/>
</dbReference>
<evidence type="ECO:0000259" key="5">
    <source>
        <dbReference type="PROSITE" id="PS50110"/>
    </source>
</evidence>
<keyword evidence="4" id="KW-0597">Phosphoprotein</keyword>
<dbReference type="PROSITE" id="PS50110">
    <property type="entry name" value="RESPONSE_REGULATORY"/>
    <property type="match status" value="1"/>
</dbReference>
<keyword evidence="2" id="KW-0238">DNA-binding</keyword>
<evidence type="ECO:0000313" key="7">
    <source>
        <dbReference type="Proteomes" id="UP000831786"/>
    </source>
</evidence>
<dbReference type="Pfam" id="PF00072">
    <property type="entry name" value="Response_reg"/>
    <property type="match status" value="1"/>
</dbReference>
<evidence type="ECO:0000256" key="3">
    <source>
        <dbReference type="ARBA" id="ARBA00023163"/>
    </source>
</evidence>
<accession>A0ABY4FM14</accession>
<keyword evidence="3" id="KW-0804">Transcription</keyword>
<feature type="modified residue" description="4-aspartylphosphate" evidence="4">
    <location>
        <position position="66"/>
    </location>
</feature>
<evidence type="ECO:0000256" key="2">
    <source>
        <dbReference type="ARBA" id="ARBA00023125"/>
    </source>
</evidence>
<sequence>MSEAVPSPVCRVAVVEDHLLQRARTEDLLRREPGFEIVFSGESAPDFVAWVREAPRERRPHLLVLDLMVDRRPSVDVAVVEALLRAGLKIVVLSALASPPLVRGIVRAGVSGVVGKRDAETDILAAIRAVLRGEEWMTTELAAVIAGDPERPKLSVQEERALVLYASGLTIEQVASAMNIGRETAKQYLDRVKRKYREAGVPARTQLDLGRIAWSEGYLDPTL</sequence>
<dbReference type="Proteomes" id="UP000831786">
    <property type="component" value="Chromosome"/>
</dbReference>
<organism evidence="6 7">
    <name type="scientific">Leucobacter allii</name>
    <dbReference type="NCBI Taxonomy" id="2932247"/>
    <lineage>
        <taxon>Bacteria</taxon>
        <taxon>Bacillati</taxon>
        <taxon>Actinomycetota</taxon>
        <taxon>Actinomycetes</taxon>
        <taxon>Micrococcales</taxon>
        <taxon>Microbacteriaceae</taxon>
        <taxon>Leucobacter</taxon>
    </lineage>
</organism>
<dbReference type="RefSeq" id="WP_244728031.1">
    <property type="nucleotide sequence ID" value="NZ_CP095045.1"/>
</dbReference>
<evidence type="ECO:0000256" key="1">
    <source>
        <dbReference type="ARBA" id="ARBA00023015"/>
    </source>
</evidence>
<dbReference type="SUPFAM" id="SSF52172">
    <property type="entry name" value="CheY-like"/>
    <property type="match status" value="1"/>
</dbReference>
<proteinExistence type="predicted"/>
<dbReference type="Gene3D" id="1.10.10.10">
    <property type="entry name" value="Winged helix-like DNA-binding domain superfamily/Winged helix DNA-binding domain"/>
    <property type="match status" value="1"/>
</dbReference>
<gene>
    <name evidence="6" type="ORF">MUN78_00335</name>
</gene>
<dbReference type="PANTHER" id="PTHR43214:SF41">
    <property type="entry name" value="NITRATE_NITRITE RESPONSE REGULATOR PROTEIN NARP"/>
    <property type="match status" value="1"/>
</dbReference>
<evidence type="ECO:0000313" key="6">
    <source>
        <dbReference type="EMBL" id="UOQ57327.1"/>
    </source>
</evidence>
<evidence type="ECO:0000256" key="4">
    <source>
        <dbReference type="PROSITE-ProRule" id="PRU00169"/>
    </source>
</evidence>
<reference evidence="6 7" key="1">
    <citation type="submission" date="2022-04" db="EMBL/GenBank/DDBJ databases">
        <title>Leucobacter sp. isolated from rhizosphere of garlic.</title>
        <authorList>
            <person name="Won M."/>
            <person name="Lee C.-M."/>
            <person name="Woen H.-Y."/>
            <person name="Kwon S.-W."/>
        </authorList>
    </citation>
    <scope>NUCLEOTIDE SEQUENCE [LARGE SCALE GENOMIC DNA]</scope>
    <source>
        <strain evidence="6 7">H21R-40</strain>
    </source>
</reference>
<dbReference type="CDD" id="cd17535">
    <property type="entry name" value="REC_NarL-like"/>
    <property type="match status" value="1"/>
</dbReference>
<dbReference type="InterPro" id="IPR039420">
    <property type="entry name" value="WalR-like"/>
</dbReference>
<dbReference type="Gene3D" id="3.40.50.2300">
    <property type="match status" value="1"/>
</dbReference>
<protein>
    <submittedName>
        <fullName evidence="6">Response regulator transcription factor</fullName>
    </submittedName>
</protein>
<dbReference type="InterPro" id="IPR058245">
    <property type="entry name" value="NreC/VraR/RcsB-like_REC"/>
</dbReference>
<dbReference type="InterPro" id="IPR011006">
    <property type="entry name" value="CheY-like_superfamily"/>
</dbReference>
<name>A0ABY4FM14_9MICO</name>
<dbReference type="SMART" id="SM00448">
    <property type="entry name" value="REC"/>
    <property type="match status" value="1"/>
</dbReference>
<feature type="domain" description="Response regulatory" evidence="5">
    <location>
        <begin position="11"/>
        <end position="131"/>
    </location>
</feature>
<dbReference type="SUPFAM" id="SSF46894">
    <property type="entry name" value="C-terminal effector domain of the bipartite response regulators"/>
    <property type="match status" value="1"/>
</dbReference>